<evidence type="ECO:0000313" key="3">
    <source>
        <dbReference type="EMBL" id="MDK2563048.1"/>
    </source>
</evidence>
<dbReference type="Proteomes" id="UP001301012">
    <property type="component" value="Unassembled WGS sequence"/>
</dbReference>
<dbReference type="PROSITE" id="PS51257">
    <property type="entry name" value="PROKAR_LIPOPROTEIN"/>
    <property type="match status" value="1"/>
</dbReference>
<evidence type="ECO:0000256" key="1">
    <source>
        <dbReference type="SAM" id="SignalP"/>
    </source>
</evidence>
<feature type="domain" description="PBP" evidence="2">
    <location>
        <begin position="36"/>
        <end position="263"/>
    </location>
</feature>
<evidence type="ECO:0000259" key="2">
    <source>
        <dbReference type="Pfam" id="PF12849"/>
    </source>
</evidence>
<reference evidence="3 4" key="1">
    <citation type="submission" date="2023-05" db="EMBL/GenBank/DDBJ databases">
        <title>Rombocin, a short stable natural nisin variant, displays selective antimicrobial activity against Listeria monocytogenes and employs dual mode of action to kill target bacterial strains.</title>
        <authorList>
            <person name="Wambui J."/>
            <person name="Stephan R."/>
            <person name="Kuipers O.P."/>
        </authorList>
    </citation>
    <scope>NUCLEOTIDE SEQUENCE [LARGE SCALE GENOMIC DNA]</scope>
    <source>
        <strain evidence="3 4">RC002</strain>
    </source>
</reference>
<dbReference type="EMBL" id="JASKYM010000002">
    <property type="protein sequence ID" value="MDK2563048.1"/>
    <property type="molecule type" value="Genomic_DNA"/>
</dbReference>
<gene>
    <name evidence="3" type="ORF">QOZ84_05780</name>
</gene>
<dbReference type="Pfam" id="PF12849">
    <property type="entry name" value="PBP_like_2"/>
    <property type="match status" value="1"/>
</dbReference>
<dbReference type="InterPro" id="IPR052738">
    <property type="entry name" value="ABC-Tungstate_binding"/>
</dbReference>
<feature type="signal peptide" evidence="1">
    <location>
        <begin position="1"/>
        <end position="22"/>
    </location>
</feature>
<proteinExistence type="predicted"/>
<dbReference type="SUPFAM" id="SSF53850">
    <property type="entry name" value="Periplasmic binding protein-like II"/>
    <property type="match status" value="1"/>
</dbReference>
<keyword evidence="1" id="KW-0732">Signal</keyword>
<protein>
    <submittedName>
        <fullName evidence="3">Substrate-binding domain-containing protein</fullName>
    </submittedName>
</protein>
<evidence type="ECO:0000313" key="4">
    <source>
        <dbReference type="Proteomes" id="UP001301012"/>
    </source>
</evidence>
<organism evidence="3 4">
    <name type="scientific">Romboutsia sedimentorum</name>
    <dbReference type="NCBI Taxonomy" id="1368474"/>
    <lineage>
        <taxon>Bacteria</taxon>
        <taxon>Bacillati</taxon>
        <taxon>Bacillota</taxon>
        <taxon>Clostridia</taxon>
        <taxon>Peptostreptococcales</taxon>
        <taxon>Peptostreptococcaceae</taxon>
        <taxon>Romboutsia</taxon>
    </lineage>
</organism>
<feature type="chain" id="PRO_5046941791" evidence="1">
    <location>
        <begin position="23"/>
        <end position="287"/>
    </location>
</feature>
<name>A0ABT7EAE8_9FIRM</name>
<keyword evidence="4" id="KW-1185">Reference proteome</keyword>
<comment type="caution">
    <text evidence="3">The sequence shown here is derived from an EMBL/GenBank/DDBJ whole genome shotgun (WGS) entry which is preliminary data.</text>
</comment>
<dbReference type="PANTHER" id="PTHR37945">
    <property type="entry name" value="EXTRACELLULAR TUNGSTATE BINDING PROTEIN"/>
    <property type="match status" value="1"/>
</dbReference>
<dbReference type="RefSeq" id="WP_284132015.1">
    <property type="nucleotide sequence ID" value="NZ_JASKYM010000002.1"/>
</dbReference>
<dbReference type="InterPro" id="IPR024370">
    <property type="entry name" value="PBP_domain"/>
</dbReference>
<accession>A0ABT7EAE8</accession>
<dbReference type="PANTHER" id="PTHR37945:SF1">
    <property type="entry name" value="EXTRACELLULAR TUNGSTATE BINDING PROTEIN"/>
    <property type="match status" value="1"/>
</dbReference>
<dbReference type="Gene3D" id="3.40.190.10">
    <property type="entry name" value="Periplasmic binding protein-like II"/>
    <property type="match status" value="2"/>
</dbReference>
<sequence length="287" mass="32174">MKLKRKIGILTLALLTATSITACTNKNQNQATKETKPSSNLILATTTSTQDSGLLDDLLPKFTKETNIEVKTIAVGTGKAIEMGEKGEADVLLVHDTKSEEKFVKDGFAKERHDVMYNDFIIVGPKNDPLKLKEITGENKTEDALKKIYEDKGMFISRADDSGTNKKELKLWKSVELKPEGDWYVEAGSGMGEVLKMASEKQAYTITDRGTFLAMKDKLNLDVVVENDKNLKNQYGVMCVNPDKFKNINSKDAKKFEEWILNEKTQKDISEFKKAEYGQSLFNPNAK</sequence>